<dbReference type="PANTHER" id="PTHR46623">
    <property type="entry name" value="CARBOXYMETHYLENEBUTENOLIDASE-RELATED"/>
    <property type="match status" value="1"/>
</dbReference>
<dbReference type="Gene3D" id="3.40.50.1820">
    <property type="entry name" value="alpha/beta hydrolase"/>
    <property type="match status" value="1"/>
</dbReference>
<dbReference type="AlphaFoldDB" id="A0A537J7D5"/>
<dbReference type="Pfam" id="PF01738">
    <property type="entry name" value="DLH"/>
    <property type="match status" value="1"/>
</dbReference>
<reference evidence="2 3" key="1">
    <citation type="journal article" date="2019" name="Nat. Microbiol.">
        <title>Mediterranean grassland soil C-N compound turnover is dependent on rainfall and depth, and is mediated by genomically divergent microorganisms.</title>
        <authorList>
            <person name="Diamond S."/>
            <person name="Andeer P.F."/>
            <person name="Li Z."/>
            <person name="Crits-Christoph A."/>
            <person name="Burstein D."/>
            <person name="Anantharaman K."/>
            <person name="Lane K.R."/>
            <person name="Thomas B.C."/>
            <person name="Pan C."/>
            <person name="Northen T.R."/>
            <person name="Banfield J.F."/>
        </authorList>
    </citation>
    <scope>NUCLEOTIDE SEQUENCE [LARGE SCALE GENOMIC DNA]</scope>
    <source>
        <strain evidence="2">NP_7</strain>
    </source>
</reference>
<accession>A0A537J7D5</accession>
<dbReference type="Proteomes" id="UP000320048">
    <property type="component" value="Unassembled WGS sequence"/>
</dbReference>
<dbReference type="PANTHER" id="PTHR46623:SF6">
    <property type="entry name" value="ALPHA_BETA-HYDROLASES SUPERFAMILY PROTEIN"/>
    <property type="match status" value="1"/>
</dbReference>
<name>A0A537J7D5_9BACT</name>
<proteinExistence type="predicted"/>
<evidence type="ECO:0000313" key="3">
    <source>
        <dbReference type="Proteomes" id="UP000320048"/>
    </source>
</evidence>
<dbReference type="InterPro" id="IPR029058">
    <property type="entry name" value="AB_hydrolase_fold"/>
</dbReference>
<comment type="caution">
    <text evidence="2">The sequence shown here is derived from an EMBL/GenBank/DDBJ whole genome shotgun (WGS) entry which is preliminary data.</text>
</comment>
<dbReference type="InterPro" id="IPR002925">
    <property type="entry name" value="Dienelactn_hydro"/>
</dbReference>
<gene>
    <name evidence="2" type="ORF">E6H04_10635</name>
</gene>
<dbReference type="GO" id="GO:0016787">
    <property type="term" value="F:hydrolase activity"/>
    <property type="evidence" value="ECO:0007669"/>
    <property type="project" value="UniProtKB-KW"/>
</dbReference>
<evidence type="ECO:0000259" key="1">
    <source>
        <dbReference type="Pfam" id="PF01738"/>
    </source>
</evidence>
<feature type="domain" description="Dienelactone hydrolase" evidence="1">
    <location>
        <begin position="85"/>
        <end position="294"/>
    </location>
</feature>
<organism evidence="2 3">
    <name type="scientific">Candidatus Segetimicrobium genomatis</name>
    <dbReference type="NCBI Taxonomy" id="2569760"/>
    <lineage>
        <taxon>Bacteria</taxon>
        <taxon>Bacillati</taxon>
        <taxon>Candidatus Sysuimicrobiota</taxon>
        <taxon>Candidatus Sysuimicrobiia</taxon>
        <taxon>Candidatus Sysuimicrobiales</taxon>
        <taxon>Candidatus Segetimicrobiaceae</taxon>
        <taxon>Candidatus Segetimicrobium</taxon>
    </lineage>
</organism>
<dbReference type="InterPro" id="IPR051049">
    <property type="entry name" value="Dienelactone_hydrolase-like"/>
</dbReference>
<protein>
    <submittedName>
        <fullName evidence="2">Dienelactone hydrolase family protein</fullName>
    </submittedName>
</protein>
<dbReference type="EMBL" id="VBAO01000288">
    <property type="protein sequence ID" value="TMI79403.1"/>
    <property type="molecule type" value="Genomic_DNA"/>
</dbReference>
<evidence type="ECO:0000313" key="2">
    <source>
        <dbReference type="EMBL" id="TMI79403.1"/>
    </source>
</evidence>
<sequence length="296" mass="32177">MNDIQEYLVAEFIEEYEDGHLGRRDLERRVDGILGRDAAARLLATVPARPEPAHRRPPAFVPICGGAGLHTEDVRIPVSGAELIAYLARPDGAGRHPGIMALHENRGLVPHIRDCARRLATAGYVVLAPDLLSRRGGTAAFPEQSDAITALGQADPDQNTRDLIAALDWLAGQPAVDRARLGVTGWCMGGGYTWRVTTQAGTRLRAAVPWYGPNPPSGVANIRAPVFAIYGALDQRINAGIDAIVREMASGGKPFEHKIYPNAQHAFNNDANPERYNPEQAKVAWGDMLGFFKRQL</sequence>
<dbReference type="SUPFAM" id="SSF53474">
    <property type="entry name" value="alpha/beta-Hydrolases"/>
    <property type="match status" value="1"/>
</dbReference>
<keyword evidence="2" id="KW-0378">Hydrolase</keyword>